<dbReference type="SUPFAM" id="SSF56112">
    <property type="entry name" value="Protein kinase-like (PK-like)"/>
    <property type="match status" value="1"/>
</dbReference>
<name>A0A0G4GXY8_9ALVE</name>
<dbReference type="InterPro" id="IPR056861">
    <property type="entry name" value="HMCN1-like_VWA"/>
</dbReference>
<accession>A0A0G4GXY8</accession>
<reference evidence="9" key="1">
    <citation type="submission" date="2014-11" db="EMBL/GenBank/DDBJ databases">
        <authorList>
            <person name="Otto D Thomas"/>
            <person name="Naeem Raeece"/>
        </authorList>
    </citation>
    <scope>NUCLEOTIDE SEQUENCE</scope>
</reference>
<dbReference type="InterPro" id="IPR002035">
    <property type="entry name" value="VWF_A"/>
</dbReference>
<evidence type="ECO:0000256" key="2">
    <source>
        <dbReference type="ARBA" id="ARBA00022525"/>
    </source>
</evidence>
<dbReference type="GO" id="GO:0004674">
    <property type="term" value="F:protein serine/threonine kinase activity"/>
    <property type="evidence" value="ECO:0007669"/>
    <property type="project" value="UniProtKB-KW"/>
</dbReference>
<keyword evidence="6" id="KW-0418">Kinase</keyword>
<sequence>MSLKTVDVEKQYEQIQKQLSDLMAGVQSGGTGTVTPEKTELMQKMMNTFTVAKDSLLKTREKAKKDGKKRELQKLYDQMKNCNAVDLCFLVDCTNSMSSHIDGVKARIKRIIKRVQKTNKSLRLRAAFVGYRDVNLPKSQQLEKFDFSEDIEKFKDFVGKVQTFWGGDYAEDVSGGVHACTELDWSNDTAIVIHIGDAPCHGQRFHTMGKQGDTYYRDGCPRGYDIVDEVQSLVVRDGMSYYFLRIHSLTDKMITEINKELPPELQVQVLDYESVEKLEDLVTTCVRSSIFRTFTATKGGEGPEKDLELSSDVWNADDLPQQTATLSIAPRKKNLSEIMSPTRFVRGTAASASVSVATAADTKSVEVKIAPQPFAKGALRYCFQGFMKVNHIWEEYVFKEFKSIRDEDNSKKSHECQADESAVAVFLAEAFNASSGSGPKVFYKRAYIAEVEVVGPEGKQVKRYTVERRLLDGEFQKFCSNVAIWDGGNFHPTLGKFLKYTHEATNGHMMVCDLQGVIKKGRDGEIKAFHLTDPAIHCVDSDRFAGSRTSLGEEAMGDFLEATDSQMEQWLEEHNRGLPFSRTPAFGMALPSKGLSFLASLHNHRQSTLLGGS</sequence>
<keyword evidence="2" id="KW-0964">Secreted</keyword>
<comment type="subcellular location">
    <subcellularLocation>
        <location evidence="1">Secreted</location>
    </subcellularLocation>
</comment>
<evidence type="ECO:0000256" key="3">
    <source>
        <dbReference type="ARBA" id="ARBA00022527"/>
    </source>
</evidence>
<dbReference type="Pfam" id="PF02816">
    <property type="entry name" value="Alpha_kinase"/>
    <property type="match status" value="1"/>
</dbReference>
<dbReference type="SMART" id="SM00811">
    <property type="entry name" value="Alpha_kinase"/>
    <property type="match status" value="1"/>
</dbReference>
<evidence type="ECO:0000256" key="6">
    <source>
        <dbReference type="ARBA" id="ARBA00022777"/>
    </source>
</evidence>
<evidence type="ECO:0000313" key="9">
    <source>
        <dbReference type="EMBL" id="CEM35994.1"/>
    </source>
</evidence>
<dbReference type="InterPro" id="IPR011009">
    <property type="entry name" value="Kinase-like_dom_sf"/>
</dbReference>
<evidence type="ECO:0008006" key="10">
    <source>
        <dbReference type="Google" id="ProtNLM"/>
    </source>
</evidence>
<evidence type="ECO:0000259" key="8">
    <source>
        <dbReference type="PROSITE" id="PS51158"/>
    </source>
</evidence>
<dbReference type="PhylomeDB" id="A0A0G4GXY8"/>
<feature type="domain" description="VWFA" evidence="7">
    <location>
        <begin position="86"/>
        <end position="282"/>
    </location>
</feature>
<evidence type="ECO:0000259" key="7">
    <source>
        <dbReference type="PROSITE" id="PS50234"/>
    </source>
</evidence>
<dbReference type="InterPro" id="IPR052969">
    <property type="entry name" value="Thr-specific_kinase-like"/>
</dbReference>
<proteinExistence type="predicted"/>
<dbReference type="GO" id="GO:0005524">
    <property type="term" value="F:ATP binding"/>
    <property type="evidence" value="ECO:0007669"/>
    <property type="project" value="InterPro"/>
</dbReference>
<keyword evidence="5" id="KW-0732">Signal</keyword>
<dbReference type="PROSITE" id="PS50234">
    <property type="entry name" value="VWFA"/>
    <property type="match status" value="1"/>
</dbReference>
<dbReference type="SUPFAM" id="SSF53300">
    <property type="entry name" value="vWA-like"/>
    <property type="match status" value="1"/>
</dbReference>
<dbReference type="EMBL" id="CDMZ01001670">
    <property type="protein sequence ID" value="CEM35994.1"/>
    <property type="molecule type" value="Genomic_DNA"/>
</dbReference>
<keyword evidence="3" id="KW-0723">Serine/threonine-protein kinase</keyword>
<dbReference type="InterPro" id="IPR036465">
    <property type="entry name" value="vWFA_dom_sf"/>
</dbReference>
<feature type="domain" description="Alpha-type protein kinase" evidence="8">
    <location>
        <begin position="349"/>
        <end position="593"/>
    </location>
</feature>
<dbReference type="Gene3D" id="3.30.200.20">
    <property type="entry name" value="Phosphorylase Kinase, domain 1"/>
    <property type="match status" value="1"/>
</dbReference>
<dbReference type="PROSITE" id="PS51158">
    <property type="entry name" value="ALPHA_KINASE"/>
    <property type="match status" value="1"/>
</dbReference>
<evidence type="ECO:0000256" key="1">
    <source>
        <dbReference type="ARBA" id="ARBA00004613"/>
    </source>
</evidence>
<dbReference type="Pfam" id="PF25106">
    <property type="entry name" value="VWA_4"/>
    <property type="match status" value="1"/>
</dbReference>
<dbReference type="PANTHER" id="PTHR47763">
    <property type="entry name" value="ALPHA-PROTEIN KINASE VWKA"/>
    <property type="match status" value="1"/>
</dbReference>
<gene>
    <name evidence="9" type="ORF">Cvel_23854</name>
</gene>
<dbReference type="InterPro" id="IPR004166">
    <property type="entry name" value="a-kinase_dom"/>
</dbReference>
<dbReference type="Gene3D" id="3.40.50.410">
    <property type="entry name" value="von Willebrand factor, type A domain"/>
    <property type="match status" value="1"/>
</dbReference>
<dbReference type="PANTHER" id="PTHR47763:SF4">
    <property type="entry name" value="ALPHA-PROTEIN KINASE VWKA"/>
    <property type="match status" value="1"/>
</dbReference>
<dbReference type="VEuPathDB" id="CryptoDB:Cvel_23854"/>
<organism evidence="9">
    <name type="scientific">Chromera velia CCMP2878</name>
    <dbReference type="NCBI Taxonomy" id="1169474"/>
    <lineage>
        <taxon>Eukaryota</taxon>
        <taxon>Sar</taxon>
        <taxon>Alveolata</taxon>
        <taxon>Colpodellida</taxon>
        <taxon>Chromeraceae</taxon>
        <taxon>Chromera</taxon>
    </lineage>
</organism>
<evidence type="ECO:0000256" key="4">
    <source>
        <dbReference type="ARBA" id="ARBA00022679"/>
    </source>
</evidence>
<evidence type="ECO:0000256" key="5">
    <source>
        <dbReference type="ARBA" id="ARBA00022729"/>
    </source>
</evidence>
<keyword evidence="4" id="KW-0808">Transferase</keyword>
<dbReference type="AlphaFoldDB" id="A0A0G4GXY8"/>
<dbReference type="Gene3D" id="3.20.200.10">
    <property type="entry name" value="MHCK/EF2 kinase"/>
    <property type="match status" value="1"/>
</dbReference>
<protein>
    <recommendedName>
        <fullName evidence="10">Alpha-type protein kinase domain-containing protein</fullName>
    </recommendedName>
</protein>